<keyword evidence="1" id="KW-0812">Transmembrane</keyword>
<dbReference type="AlphaFoldDB" id="A0A1E3X297"/>
<evidence type="ECO:0000256" key="1">
    <source>
        <dbReference type="SAM" id="Phobius"/>
    </source>
</evidence>
<accession>A0A1E3X297</accession>
<name>A0A1E3X297_9BACT</name>
<evidence type="ECO:0000259" key="2">
    <source>
        <dbReference type="Pfam" id="PF13701"/>
    </source>
</evidence>
<protein>
    <submittedName>
        <fullName evidence="3">Transposase</fullName>
    </submittedName>
</protein>
<feature type="transmembrane region" description="Helical" evidence="1">
    <location>
        <begin position="76"/>
        <end position="97"/>
    </location>
</feature>
<dbReference type="EMBL" id="MAYW01000386">
    <property type="protein sequence ID" value="ODS29750.1"/>
    <property type="molecule type" value="Genomic_DNA"/>
</dbReference>
<feature type="domain" description="Transposase DDE" evidence="2">
    <location>
        <begin position="157"/>
        <end position="406"/>
    </location>
</feature>
<reference evidence="3 4" key="1">
    <citation type="submission" date="2016-07" db="EMBL/GenBank/DDBJ databases">
        <title>Draft genome of Scalindua rubra, obtained from a brine-seawater interface in the Red Sea, sheds light on salt adaptation in anammox bacteria.</title>
        <authorList>
            <person name="Speth D.R."/>
            <person name="Lagkouvardos I."/>
            <person name="Wang Y."/>
            <person name="Qian P.-Y."/>
            <person name="Dutilh B.E."/>
            <person name="Jetten M.S."/>
        </authorList>
    </citation>
    <scope>NUCLEOTIDE SEQUENCE [LARGE SCALE GENOMIC DNA]</scope>
    <source>
        <strain evidence="3">BSI-1</strain>
    </source>
</reference>
<keyword evidence="1" id="KW-0472">Membrane</keyword>
<evidence type="ECO:0000313" key="3">
    <source>
        <dbReference type="EMBL" id="ODS29750.1"/>
    </source>
</evidence>
<evidence type="ECO:0000313" key="4">
    <source>
        <dbReference type="Proteomes" id="UP000094056"/>
    </source>
</evidence>
<keyword evidence="1" id="KW-1133">Transmembrane helix</keyword>
<sequence>MVKSQNKNNAKVVINQGESGCAAKASKIGASTPYEYCSERLSPFGGLLGLVRFFDLVRFKEIFDTFYKPPSREPVLGHYSMVYGFLLLLFIGFNRVWHFIYIQFDSMLCSIFNVIKLPYVTTYWRYVDSLGINQGKSLLMVMSVLRERVWHLCEICYETIHIDIDTTVETIFGRQQGGRKGHNTKNRGKKGFRPVLCFIEETREYIAGKLRVGETMGGNEVGELIRTFRKYLPGCVKRVILRGDGEFISWESVEAAIEEGYDFIFGNKACNPPFESKGWYKVKKKDKIEYNECVYRPMGWGQACRFVAMRIPKEEEARGEGVQLKLFKDSEYVYRIFVTSMTLRPHKVIKEYDKRADCENLIGEARREGLSAIPTGKFSSNYAYFQIVMLSYNIWRSFKMLACHGELDQKEDSKKNAESKCKTREIVDNTIRIARLKLLFISSKITDHSNVTKVKYSRHDSRVSGFFRFLEYLDKRRKQLRPWLDSNRWRCRHMSAFGIT</sequence>
<proteinExistence type="predicted"/>
<dbReference type="Proteomes" id="UP000094056">
    <property type="component" value="Unassembled WGS sequence"/>
</dbReference>
<comment type="caution">
    <text evidence="3">The sequence shown here is derived from an EMBL/GenBank/DDBJ whole genome shotgun (WGS) entry which is preliminary data.</text>
</comment>
<gene>
    <name evidence="3" type="primary">tnpA_4</name>
    <name evidence="3" type="ORF">SCARUB_05147</name>
</gene>
<organism evidence="3 4">
    <name type="scientific">Candidatus Scalindua rubra</name>
    <dbReference type="NCBI Taxonomy" id="1872076"/>
    <lineage>
        <taxon>Bacteria</taxon>
        <taxon>Pseudomonadati</taxon>
        <taxon>Planctomycetota</taxon>
        <taxon>Candidatus Brocadiia</taxon>
        <taxon>Candidatus Brocadiales</taxon>
        <taxon>Candidatus Scalinduaceae</taxon>
        <taxon>Candidatus Scalindua</taxon>
    </lineage>
</organism>
<dbReference type="InterPro" id="IPR025668">
    <property type="entry name" value="Tnp_DDE_dom"/>
</dbReference>
<dbReference type="Pfam" id="PF13701">
    <property type="entry name" value="DDE_Tnp_1_4"/>
    <property type="match status" value="1"/>
</dbReference>